<keyword evidence="2 5" id="KW-0808">Transferase</keyword>
<dbReference type="Pfam" id="PF00534">
    <property type="entry name" value="Glycos_transf_1"/>
    <property type="match status" value="2"/>
</dbReference>
<proteinExistence type="predicted"/>
<evidence type="ECO:0000256" key="1">
    <source>
        <dbReference type="ARBA" id="ARBA00022676"/>
    </source>
</evidence>
<name>A0A7X0FLT0_9MICO</name>
<keyword evidence="6" id="KW-1185">Reference proteome</keyword>
<dbReference type="SUPFAM" id="SSF53756">
    <property type="entry name" value="UDP-Glycosyltransferase/glycogen phosphorylase"/>
    <property type="match status" value="2"/>
</dbReference>
<accession>A0A7X0FLT0</accession>
<dbReference type="Gene3D" id="3.40.50.2000">
    <property type="entry name" value="Glycogen Phosphorylase B"/>
    <property type="match status" value="4"/>
</dbReference>
<evidence type="ECO:0000256" key="2">
    <source>
        <dbReference type="ARBA" id="ARBA00022679"/>
    </source>
</evidence>
<sequence length="727" mass="77874">MTAPLRIVQIAPHIAAGSGIAGVAYELERQFIAAGASVERFTFDEALGRAVDPTTRTRLAHAWDVVWFSTVGSRRAKRHLALRPDAVSICHNDAMAGDVYVNHGLLQTAMRARGNYAWRMVRNPVHLFTAARDRIRYRGHTHRAVVTLSDEESRRLIEIYDRVAAPITVIPNGVDLDRFRPPTDAERAQARAAMGLAADDRLAVFIGHEFDRKGLPLVLEAMRGIDRLRLVVVGGTPDAVAAGRRLAAQYDAAERVTFAGTVADPVPHLWAGDLFVLPSAYESSGLVFLEALASGLPIVATRAGVAPERIDDGVNGFLVDRTATDVERGIREVLALDHGTARVRARESVADLGWPGIAARYLDLARTLARDTASGPLRILHAVRSDGFSGVERFILQLALAQSAAGHTVSIAGGTPDRMREVLAGSGIRHRAARTTLEVARAIRDMRHDVDVVNTHMTAADLAATIALGATRRRPAVVSTRHFARQRGSIGPVPYDRMVRSVVDRELSISDAVARAAGVPSTVVHTGLPDADAIATAGESRRILMAQRLQPEKAAAVGLRVFAASGLAANGWELMIAGDGPERDRLGRQARELGIDGAVTFLGYRTDVPELMTTSDILLAPCPIEGLGLTVLEAMRDGLPVVAARGGGHVELLEGLDPRALFTPGDAAAGGRALRALADDPQGRAALALAARDRQRAAFTLDVQRERTDVVYRAAIAARRGTHGDGP</sequence>
<dbReference type="Proteomes" id="UP000537775">
    <property type="component" value="Unassembled WGS sequence"/>
</dbReference>
<dbReference type="RefSeq" id="WP_184749165.1">
    <property type="nucleotide sequence ID" value="NZ_BAAAJR010000008.1"/>
</dbReference>
<dbReference type="Pfam" id="PF13439">
    <property type="entry name" value="Glyco_transf_4"/>
    <property type="match status" value="2"/>
</dbReference>
<dbReference type="InterPro" id="IPR028098">
    <property type="entry name" value="Glyco_trans_4-like_N"/>
</dbReference>
<gene>
    <name evidence="5" type="ORF">HD594_000198</name>
</gene>
<feature type="domain" description="Glycosyltransferase subfamily 4-like N-terminal" evidence="4">
    <location>
        <begin position="18"/>
        <end position="178"/>
    </location>
</feature>
<dbReference type="InterPro" id="IPR001296">
    <property type="entry name" value="Glyco_trans_1"/>
</dbReference>
<dbReference type="GO" id="GO:0016757">
    <property type="term" value="F:glycosyltransferase activity"/>
    <property type="evidence" value="ECO:0007669"/>
    <property type="project" value="UniProtKB-KW"/>
</dbReference>
<evidence type="ECO:0000313" key="5">
    <source>
        <dbReference type="EMBL" id="MBB6389885.1"/>
    </source>
</evidence>
<dbReference type="AlphaFoldDB" id="A0A7X0FLT0"/>
<dbReference type="EMBL" id="JACHML010000001">
    <property type="protein sequence ID" value="MBB6389885.1"/>
    <property type="molecule type" value="Genomic_DNA"/>
</dbReference>
<keyword evidence="1" id="KW-0328">Glycosyltransferase</keyword>
<evidence type="ECO:0000259" key="3">
    <source>
        <dbReference type="Pfam" id="PF00534"/>
    </source>
</evidence>
<evidence type="ECO:0000313" key="6">
    <source>
        <dbReference type="Proteomes" id="UP000537775"/>
    </source>
</evidence>
<feature type="domain" description="Glycosyl transferase family 1" evidence="3">
    <location>
        <begin position="537"/>
        <end position="693"/>
    </location>
</feature>
<protein>
    <submittedName>
        <fullName evidence="5">Glycosyltransferase involved in cell wall biosynthesis</fullName>
    </submittedName>
</protein>
<reference evidence="5 6" key="1">
    <citation type="submission" date="2020-08" db="EMBL/GenBank/DDBJ databases">
        <title>Sequencing the genomes of 1000 actinobacteria strains.</title>
        <authorList>
            <person name="Klenk H.-P."/>
        </authorList>
    </citation>
    <scope>NUCLEOTIDE SEQUENCE [LARGE SCALE GENOMIC DNA]</scope>
    <source>
        <strain evidence="5 6">DSM 12511</strain>
    </source>
</reference>
<dbReference type="CDD" id="cd03801">
    <property type="entry name" value="GT4_PimA-like"/>
    <property type="match status" value="1"/>
</dbReference>
<comment type="caution">
    <text evidence="5">The sequence shown here is derived from an EMBL/GenBank/DDBJ whole genome shotgun (WGS) entry which is preliminary data.</text>
</comment>
<feature type="domain" description="Glycosyl transferase family 1" evidence="3">
    <location>
        <begin position="189"/>
        <end position="337"/>
    </location>
</feature>
<feature type="domain" description="Glycosyltransferase subfamily 4-like N-terminal" evidence="4">
    <location>
        <begin position="389"/>
        <end position="514"/>
    </location>
</feature>
<dbReference type="PANTHER" id="PTHR12526">
    <property type="entry name" value="GLYCOSYLTRANSFERASE"/>
    <property type="match status" value="1"/>
</dbReference>
<evidence type="ECO:0000259" key="4">
    <source>
        <dbReference type="Pfam" id="PF13439"/>
    </source>
</evidence>
<organism evidence="5 6">
    <name type="scientific">Microbacterium thalassium</name>
    <dbReference type="NCBI Taxonomy" id="362649"/>
    <lineage>
        <taxon>Bacteria</taxon>
        <taxon>Bacillati</taxon>
        <taxon>Actinomycetota</taxon>
        <taxon>Actinomycetes</taxon>
        <taxon>Micrococcales</taxon>
        <taxon>Microbacteriaceae</taxon>
        <taxon>Microbacterium</taxon>
    </lineage>
</organism>